<proteinExistence type="predicted"/>
<evidence type="ECO:0000256" key="2">
    <source>
        <dbReference type="ARBA" id="ARBA00023315"/>
    </source>
</evidence>
<protein>
    <submittedName>
        <fullName evidence="4">GNAT family N-acetyltransferase</fullName>
    </submittedName>
</protein>
<comment type="caution">
    <text evidence="4">The sequence shown here is derived from an EMBL/GenBank/DDBJ whole genome shotgun (WGS) entry which is preliminary data.</text>
</comment>
<sequence length="159" mass="16642">MPEPARSGPETALPGPAASDPAALAHIHAACFTTTPRPWPEAEIAGLLRLPHVFLLSQPAGFLLGQAIAGEAEILTLAVAPEARRQGLARRLVADFLTSARARGAEQAFLEVSAENPAAIALYLATGFTRAGLRRGYYESDSGAKIDALVMSRTLMPGA</sequence>
<reference evidence="4 5" key="1">
    <citation type="submission" date="2020-07" db="EMBL/GenBank/DDBJ databases">
        <title>Pseudogemmobacter sp. nov., isolated from poultry manure in Taiwan.</title>
        <authorList>
            <person name="Lin S.-Y."/>
            <person name="Tang Y.-S."/>
            <person name="Young C.-C."/>
        </authorList>
    </citation>
    <scope>NUCLEOTIDE SEQUENCE [LARGE SCALE GENOMIC DNA]</scope>
    <source>
        <strain evidence="4 5">CC-YST710</strain>
    </source>
</reference>
<dbReference type="SUPFAM" id="SSF55729">
    <property type="entry name" value="Acyl-CoA N-acyltransferases (Nat)"/>
    <property type="match status" value="1"/>
</dbReference>
<dbReference type="CDD" id="cd04301">
    <property type="entry name" value="NAT_SF"/>
    <property type="match status" value="1"/>
</dbReference>
<dbReference type="Pfam" id="PF00583">
    <property type="entry name" value="Acetyltransf_1"/>
    <property type="match status" value="1"/>
</dbReference>
<accession>A0ABS8CHW9</accession>
<dbReference type="InterPro" id="IPR016181">
    <property type="entry name" value="Acyl_CoA_acyltransferase"/>
</dbReference>
<evidence type="ECO:0000313" key="4">
    <source>
        <dbReference type="EMBL" id="MCB5408997.1"/>
    </source>
</evidence>
<keyword evidence="2" id="KW-0012">Acyltransferase</keyword>
<dbReference type="RefSeq" id="WP_226933894.1">
    <property type="nucleotide sequence ID" value="NZ_JACDXX010000002.1"/>
</dbReference>
<dbReference type="EMBL" id="JACDXX010000002">
    <property type="protein sequence ID" value="MCB5408997.1"/>
    <property type="molecule type" value="Genomic_DNA"/>
</dbReference>
<evidence type="ECO:0000259" key="3">
    <source>
        <dbReference type="PROSITE" id="PS51186"/>
    </source>
</evidence>
<evidence type="ECO:0000313" key="5">
    <source>
        <dbReference type="Proteomes" id="UP001198571"/>
    </source>
</evidence>
<keyword evidence="1" id="KW-0808">Transferase</keyword>
<dbReference type="Proteomes" id="UP001198571">
    <property type="component" value="Unassembled WGS sequence"/>
</dbReference>
<name>A0ABS8CHW9_9RHOB</name>
<evidence type="ECO:0000256" key="1">
    <source>
        <dbReference type="ARBA" id="ARBA00022679"/>
    </source>
</evidence>
<dbReference type="PROSITE" id="PS51186">
    <property type="entry name" value="GNAT"/>
    <property type="match status" value="1"/>
</dbReference>
<gene>
    <name evidence="4" type="ORF">H0485_03085</name>
</gene>
<dbReference type="PANTHER" id="PTHR43420">
    <property type="entry name" value="ACETYLTRANSFERASE"/>
    <property type="match status" value="1"/>
</dbReference>
<keyword evidence="5" id="KW-1185">Reference proteome</keyword>
<dbReference type="Gene3D" id="3.40.630.30">
    <property type="match status" value="1"/>
</dbReference>
<dbReference type="InterPro" id="IPR000182">
    <property type="entry name" value="GNAT_dom"/>
</dbReference>
<dbReference type="PANTHER" id="PTHR43420:SF44">
    <property type="entry name" value="ACETYLTRANSFERASE YPEA"/>
    <property type="match status" value="1"/>
</dbReference>
<organism evidence="4 5">
    <name type="scientific">Pseudogemmobacter faecipullorum</name>
    <dbReference type="NCBI Taxonomy" id="2755041"/>
    <lineage>
        <taxon>Bacteria</taxon>
        <taxon>Pseudomonadati</taxon>
        <taxon>Pseudomonadota</taxon>
        <taxon>Alphaproteobacteria</taxon>
        <taxon>Rhodobacterales</taxon>
        <taxon>Paracoccaceae</taxon>
        <taxon>Pseudogemmobacter</taxon>
    </lineage>
</organism>
<feature type="domain" description="N-acetyltransferase" evidence="3">
    <location>
        <begin position="11"/>
        <end position="156"/>
    </location>
</feature>
<dbReference type="InterPro" id="IPR050680">
    <property type="entry name" value="YpeA/RimI_acetyltransf"/>
</dbReference>